<organism evidence="2 3">
    <name type="scientific">Sodaliphilus pleomorphus</name>
    <dbReference type="NCBI Taxonomy" id="2606626"/>
    <lineage>
        <taxon>Bacteria</taxon>
        <taxon>Pseudomonadati</taxon>
        <taxon>Bacteroidota</taxon>
        <taxon>Bacteroidia</taxon>
        <taxon>Bacteroidales</taxon>
        <taxon>Muribaculaceae</taxon>
        <taxon>Sodaliphilus</taxon>
    </lineage>
</organism>
<comment type="caution">
    <text evidence="2">The sequence shown here is derived from an EMBL/GenBank/DDBJ whole genome shotgun (WGS) entry which is preliminary data.</text>
</comment>
<dbReference type="AlphaFoldDB" id="A0A6L5XFT8"/>
<dbReference type="InterPro" id="IPR027843">
    <property type="entry name" value="DUF4440"/>
</dbReference>
<dbReference type="Pfam" id="PF14534">
    <property type="entry name" value="DUF4440"/>
    <property type="match status" value="1"/>
</dbReference>
<sequence>MSNNWYKNEGEEKLAEKLIGMEKAALEKWFNGDSSGYRDLWSKKSFSYFDAVCVNRVDTYDEIAKLAIERVDRKLYAKHYEVRNERVQAVGDMAVLTYQLYCERNLINVNYNCIEVFQKEEDDWHVIHSTWSIIRPMEMDFSAMKEIV</sequence>
<accession>A0A6L5XFT8</accession>
<evidence type="ECO:0000313" key="3">
    <source>
        <dbReference type="Proteomes" id="UP000483362"/>
    </source>
</evidence>
<gene>
    <name evidence="2" type="ORF">FYJ29_11440</name>
</gene>
<proteinExistence type="predicted"/>
<reference evidence="2 3" key="1">
    <citation type="submission" date="2019-08" db="EMBL/GenBank/DDBJ databases">
        <title>In-depth cultivation of the pig gut microbiome towards novel bacterial diversity and tailored functional studies.</title>
        <authorList>
            <person name="Wylensek D."/>
            <person name="Hitch T.C.A."/>
            <person name="Clavel T."/>
        </authorList>
    </citation>
    <scope>NUCLEOTIDE SEQUENCE [LARGE SCALE GENOMIC DNA]</scope>
    <source>
        <strain evidence="2 3">Oil-RF-744-WCA-WT-10</strain>
    </source>
</reference>
<dbReference type="SUPFAM" id="SSF54427">
    <property type="entry name" value="NTF2-like"/>
    <property type="match status" value="1"/>
</dbReference>
<protein>
    <submittedName>
        <fullName evidence="2">Nuclear transport factor 2 family protein</fullName>
    </submittedName>
</protein>
<dbReference type="Gene3D" id="3.10.450.50">
    <property type="match status" value="1"/>
</dbReference>
<evidence type="ECO:0000259" key="1">
    <source>
        <dbReference type="Pfam" id="PF14534"/>
    </source>
</evidence>
<feature type="domain" description="DUF4440" evidence="1">
    <location>
        <begin position="22"/>
        <end position="125"/>
    </location>
</feature>
<keyword evidence="3" id="KW-1185">Reference proteome</keyword>
<dbReference type="Proteomes" id="UP000483362">
    <property type="component" value="Unassembled WGS sequence"/>
</dbReference>
<dbReference type="EMBL" id="VULT01000020">
    <property type="protein sequence ID" value="MSS18367.1"/>
    <property type="molecule type" value="Genomic_DNA"/>
</dbReference>
<evidence type="ECO:0000313" key="2">
    <source>
        <dbReference type="EMBL" id="MSS18367.1"/>
    </source>
</evidence>
<dbReference type="InterPro" id="IPR032710">
    <property type="entry name" value="NTF2-like_dom_sf"/>
</dbReference>
<dbReference type="RefSeq" id="WP_154327452.1">
    <property type="nucleotide sequence ID" value="NZ_CP045696.1"/>
</dbReference>
<name>A0A6L5XFT8_9BACT</name>